<organism evidence="7 8">
    <name type="scientific">Rhamnella rubrinervis</name>
    <dbReference type="NCBI Taxonomy" id="2594499"/>
    <lineage>
        <taxon>Eukaryota</taxon>
        <taxon>Viridiplantae</taxon>
        <taxon>Streptophyta</taxon>
        <taxon>Embryophyta</taxon>
        <taxon>Tracheophyta</taxon>
        <taxon>Spermatophyta</taxon>
        <taxon>Magnoliopsida</taxon>
        <taxon>eudicotyledons</taxon>
        <taxon>Gunneridae</taxon>
        <taxon>Pentapetalae</taxon>
        <taxon>rosids</taxon>
        <taxon>fabids</taxon>
        <taxon>Rosales</taxon>
        <taxon>Rhamnaceae</taxon>
        <taxon>rhamnoid group</taxon>
        <taxon>Rhamneae</taxon>
        <taxon>Rhamnella</taxon>
    </lineage>
</organism>
<protein>
    <recommendedName>
        <fullName evidence="9">Pentatricopeptide repeat-containing protein</fullName>
    </recommendedName>
</protein>
<dbReference type="InterPro" id="IPR002885">
    <property type="entry name" value="PPR_rpt"/>
</dbReference>
<dbReference type="Proteomes" id="UP000796880">
    <property type="component" value="Unassembled WGS sequence"/>
</dbReference>
<comment type="subcellular location">
    <subcellularLocation>
        <location evidence="1">Mitochondrion</location>
    </subcellularLocation>
</comment>
<dbReference type="OrthoDB" id="1890565at2759"/>
<dbReference type="PROSITE" id="PS51375">
    <property type="entry name" value="PPR"/>
    <property type="match status" value="2"/>
</dbReference>
<feature type="repeat" description="PPR" evidence="6">
    <location>
        <begin position="316"/>
        <end position="350"/>
    </location>
</feature>
<keyword evidence="4" id="KW-0809">Transit peptide</keyword>
<gene>
    <name evidence="7" type="ORF">FNV43_RR15417</name>
</gene>
<comment type="similarity">
    <text evidence="2">Belongs to the PPR family. P subfamily.</text>
</comment>
<dbReference type="Pfam" id="PF01535">
    <property type="entry name" value="PPR"/>
    <property type="match status" value="4"/>
</dbReference>
<name>A0A8K0E6H9_9ROSA</name>
<dbReference type="Gene3D" id="1.25.40.10">
    <property type="entry name" value="Tetratricopeptide repeat domain"/>
    <property type="match status" value="3"/>
</dbReference>
<evidence type="ECO:0000256" key="4">
    <source>
        <dbReference type="ARBA" id="ARBA00022946"/>
    </source>
</evidence>
<accession>A0A8K0E6H9</accession>
<evidence type="ECO:0000313" key="8">
    <source>
        <dbReference type="Proteomes" id="UP000796880"/>
    </source>
</evidence>
<dbReference type="NCBIfam" id="TIGR00756">
    <property type="entry name" value="PPR"/>
    <property type="match status" value="3"/>
</dbReference>
<evidence type="ECO:0000313" key="7">
    <source>
        <dbReference type="EMBL" id="KAF3441503.1"/>
    </source>
</evidence>
<dbReference type="FunFam" id="1.25.40.10:FF:000385">
    <property type="entry name" value="Pentatricopeptide repeat-containing protein mitochondrial"/>
    <property type="match status" value="1"/>
</dbReference>
<sequence>MGSLIPLYNKISDVRDPKVSIVPVLDKWIENGRAVDKDRLLVILKELRKYKRYNHALEISVWMSDKRYYPLTCSDVAIRLDLIAKVHGIEQAEEYFNNVPRELKAPEAYNAFLNCYVHAGLVEKAEAVMQQRNDLGFASSSLSYNVLVKLYYKIGNYEKMETILHEMEKKGIGPDKITYGTQISAYVANSDVKRIEEILTRVETDPEALNWSIYSIAANGYIKAGLVDKALLMLKKSEEQILSAEKKGMAFQCILTQYAKIGKKDEVLRLWEVYKNQQKVYNKGYGSVITSLLKLDDIEGAEKVFEEWESKNLNYDTCVPNCLIAACCRKGLLEKAETLLNRVIEKGGKTDAMTWHFLAMGYLHHNQMQKAVEATKGEITLALSWWRPTKNFAMCLGYLKGKGDLDGAEEIIRLAADKGFIAADTQERLLNYLKDGKSNSEVPLEMKETSDLLAAEENGLESRNML</sequence>
<evidence type="ECO:0000256" key="1">
    <source>
        <dbReference type="ARBA" id="ARBA00004173"/>
    </source>
</evidence>
<keyword evidence="3" id="KW-0677">Repeat</keyword>
<comment type="caution">
    <text evidence="7">The sequence shown here is derived from an EMBL/GenBank/DDBJ whole genome shotgun (WGS) entry which is preliminary data.</text>
</comment>
<feature type="repeat" description="PPR" evidence="6">
    <location>
        <begin position="140"/>
        <end position="174"/>
    </location>
</feature>
<evidence type="ECO:0000256" key="3">
    <source>
        <dbReference type="ARBA" id="ARBA00022737"/>
    </source>
</evidence>
<keyword evidence="8" id="KW-1185">Reference proteome</keyword>
<dbReference type="InterPro" id="IPR011990">
    <property type="entry name" value="TPR-like_helical_dom_sf"/>
</dbReference>
<reference evidence="7" key="1">
    <citation type="submission" date="2020-03" db="EMBL/GenBank/DDBJ databases">
        <title>A high-quality chromosome-level genome assembly of a woody plant with both climbing and erect habits, Rhamnella rubrinervis.</title>
        <authorList>
            <person name="Lu Z."/>
            <person name="Yang Y."/>
            <person name="Zhu X."/>
            <person name="Sun Y."/>
        </authorList>
    </citation>
    <scope>NUCLEOTIDE SEQUENCE</scope>
    <source>
        <strain evidence="7">BYM</strain>
        <tissue evidence="7">Leaf</tissue>
    </source>
</reference>
<dbReference type="GO" id="GO:0005739">
    <property type="term" value="C:mitochondrion"/>
    <property type="evidence" value="ECO:0007669"/>
    <property type="project" value="UniProtKB-SubCell"/>
</dbReference>
<proteinExistence type="inferred from homology"/>
<evidence type="ECO:0000256" key="6">
    <source>
        <dbReference type="PROSITE-ProRule" id="PRU00708"/>
    </source>
</evidence>
<dbReference type="GO" id="GO:0003729">
    <property type="term" value="F:mRNA binding"/>
    <property type="evidence" value="ECO:0007669"/>
    <property type="project" value="UniProtKB-ARBA"/>
</dbReference>
<evidence type="ECO:0008006" key="9">
    <source>
        <dbReference type="Google" id="ProtNLM"/>
    </source>
</evidence>
<evidence type="ECO:0000256" key="5">
    <source>
        <dbReference type="ARBA" id="ARBA00023128"/>
    </source>
</evidence>
<evidence type="ECO:0000256" key="2">
    <source>
        <dbReference type="ARBA" id="ARBA00007626"/>
    </source>
</evidence>
<dbReference type="EMBL" id="VOIH02000007">
    <property type="protein sequence ID" value="KAF3441503.1"/>
    <property type="molecule type" value="Genomic_DNA"/>
</dbReference>
<dbReference type="PANTHER" id="PTHR45717:SF28">
    <property type="entry name" value="PENTACOTRIPEPTIDE-REPEAT REGION OF PRORP DOMAIN-CONTAINING PROTEIN"/>
    <property type="match status" value="1"/>
</dbReference>
<keyword evidence="5" id="KW-0496">Mitochondrion</keyword>
<dbReference type="AlphaFoldDB" id="A0A8K0E6H9"/>
<dbReference type="Pfam" id="PF13041">
    <property type="entry name" value="PPR_2"/>
    <property type="match status" value="1"/>
</dbReference>
<dbReference type="PANTHER" id="PTHR45717">
    <property type="entry name" value="OS12G0527900 PROTEIN"/>
    <property type="match status" value="1"/>
</dbReference>